<protein>
    <submittedName>
        <fullName evidence="11">Signal peptidase II</fullName>
    </submittedName>
</protein>
<dbReference type="RefSeq" id="WP_124724415.1">
    <property type="nucleotide sequence ID" value="NZ_CP034044.1"/>
</dbReference>
<reference evidence="11 12" key="1">
    <citation type="submission" date="2018-11" db="EMBL/GenBank/DDBJ databases">
        <title>Genome sequence of Mycoplasma struthionis sp. nov.</title>
        <authorList>
            <person name="Spergser J."/>
        </authorList>
    </citation>
    <scope>NUCLEOTIDE SEQUENCE [LARGE SCALE GENOMIC DNA]</scope>
    <source>
        <strain evidence="11 12">237IA</strain>
    </source>
</reference>
<evidence type="ECO:0000256" key="4">
    <source>
        <dbReference type="ARBA" id="ARBA00022692"/>
    </source>
</evidence>
<dbReference type="EMBL" id="CP034044">
    <property type="protein sequence ID" value="AZG68721.1"/>
    <property type="molecule type" value="Genomic_DNA"/>
</dbReference>
<evidence type="ECO:0000256" key="1">
    <source>
        <dbReference type="ARBA" id="ARBA00006139"/>
    </source>
</evidence>
<dbReference type="PRINTS" id="PR00781">
    <property type="entry name" value="LIPOSIGPTASE"/>
</dbReference>
<dbReference type="KEGG" id="mstr:EGN60_01970"/>
<dbReference type="AlphaFoldDB" id="A0A3G8LGS7"/>
<feature type="transmembrane region" description="Helical" evidence="10">
    <location>
        <begin position="88"/>
        <end position="108"/>
    </location>
</feature>
<dbReference type="GO" id="GO:0004190">
    <property type="term" value="F:aspartic-type endopeptidase activity"/>
    <property type="evidence" value="ECO:0007669"/>
    <property type="project" value="UniProtKB-KW"/>
</dbReference>
<dbReference type="OrthoDB" id="397153at2"/>
<evidence type="ECO:0000256" key="7">
    <source>
        <dbReference type="ARBA" id="ARBA00022989"/>
    </source>
</evidence>
<gene>
    <name evidence="11" type="ORF">EGN60_01970</name>
</gene>
<dbReference type="Proteomes" id="UP000275883">
    <property type="component" value="Chromosome"/>
</dbReference>
<dbReference type="Pfam" id="PF01252">
    <property type="entry name" value="Peptidase_A8"/>
    <property type="match status" value="1"/>
</dbReference>
<dbReference type="InterPro" id="IPR001872">
    <property type="entry name" value="Peptidase_A8"/>
</dbReference>
<evidence type="ECO:0000256" key="10">
    <source>
        <dbReference type="SAM" id="Phobius"/>
    </source>
</evidence>
<dbReference type="PANTHER" id="PTHR33695">
    <property type="entry name" value="LIPOPROTEIN SIGNAL PEPTIDASE"/>
    <property type="match status" value="1"/>
</dbReference>
<keyword evidence="3" id="KW-0645">Protease</keyword>
<sequence length="221" mass="25040">MDKNKNFFTRMFGKEYWKAHWKSALINFSIYALIFIATVLIDLLTKNAWFIKGYRKEIPSDPYYVSSFVRIWSVFHAGTTINLGLNNAMLHVVSIVIILATLIASLFIEDKKYRFVIAALAFIAGGSFGNMYDRFAFGGVRDIINLPWSNRGTFNFADLWLVIGSILAVLLVAIFVLISVIKSKKEAKNRELENEYSNSDKEVIDAVSLGNQENSSENINS</sequence>
<evidence type="ECO:0000313" key="11">
    <source>
        <dbReference type="EMBL" id="AZG68721.1"/>
    </source>
</evidence>
<feature type="transmembrane region" description="Helical" evidence="10">
    <location>
        <begin position="115"/>
        <end position="132"/>
    </location>
</feature>
<dbReference type="PROSITE" id="PS00855">
    <property type="entry name" value="SPASE_II"/>
    <property type="match status" value="1"/>
</dbReference>
<dbReference type="PANTHER" id="PTHR33695:SF1">
    <property type="entry name" value="LIPOPROTEIN SIGNAL PEPTIDASE"/>
    <property type="match status" value="1"/>
</dbReference>
<evidence type="ECO:0000313" key="12">
    <source>
        <dbReference type="Proteomes" id="UP000275883"/>
    </source>
</evidence>
<feature type="transmembrane region" description="Helical" evidence="10">
    <location>
        <begin position="21"/>
        <end position="41"/>
    </location>
</feature>
<evidence type="ECO:0000256" key="5">
    <source>
        <dbReference type="ARBA" id="ARBA00022750"/>
    </source>
</evidence>
<keyword evidence="12" id="KW-1185">Reference proteome</keyword>
<evidence type="ECO:0000256" key="2">
    <source>
        <dbReference type="ARBA" id="ARBA00022475"/>
    </source>
</evidence>
<evidence type="ECO:0000256" key="8">
    <source>
        <dbReference type="ARBA" id="ARBA00023136"/>
    </source>
</evidence>
<keyword evidence="4 10" id="KW-0812">Transmembrane</keyword>
<name>A0A3G8LGS7_9MOLU</name>
<keyword evidence="7 10" id="KW-1133">Transmembrane helix</keyword>
<keyword evidence="5" id="KW-0064">Aspartyl protease</keyword>
<dbReference type="GO" id="GO:0006508">
    <property type="term" value="P:proteolysis"/>
    <property type="evidence" value="ECO:0007669"/>
    <property type="project" value="UniProtKB-KW"/>
</dbReference>
<accession>A0A3G8LGS7</accession>
<keyword evidence="8 10" id="KW-0472">Membrane</keyword>
<feature type="transmembrane region" description="Helical" evidence="10">
    <location>
        <begin position="159"/>
        <end position="181"/>
    </location>
</feature>
<organism evidence="11 12">
    <name type="scientific">Mycoplasma struthionis</name>
    <dbReference type="NCBI Taxonomy" id="538220"/>
    <lineage>
        <taxon>Bacteria</taxon>
        <taxon>Bacillati</taxon>
        <taxon>Mycoplasmatota</taxon>
        <taxon>Mollicutes</taxon>
        <taxon>Mycoplasmataceae</taxon>
        <taxon>Mycoplasma</taxon>
    </lineage>
</organism>
<evidence type="ECO:0000256" key="6">
    <source>
        <dbReference type="ARBA" id="ARBA00022801"/>
    </source>
</evidence>
<keyword evidence="6" id="KW-0378">Hydrolase</keyword>
<dbReference type="GO" id="GO:0016020">
    <property type="term" value="C:membrane"/>
    <property type="evidence" value="ECO:0007669"/>
    <property type="project" value="InterPro"/>
</dbReference>
<keyword evidence="2" id="KW-1003">Cell membrane</keyword>
<evidence type="ECO:0000256" key="3">
    <source>
        <dbReference type="ARBA" id="ARBA00022670"/>
    </source>
</evidence>
<evidence type="ECO:0000256" key="9">
    <source>
        <dbReference type="RuleBase" id="RU004181"/>
    </source>
</evidence>
<comment type="similarity">
    <text evidence="1 9">Belongs to the peptidase A8 family.</text>
</comment>
<proteinExistence type="inferred from homology"/>